<sequence>MDIQNDALENTSSLIEDSLNPHKVPLSHSNVENYTTALYQEPQRMHLNKAKIDDLGAFRLVVFNLGCLPGGDKNILTKPEIILLAQLPPGEKGWPIIGETLEFARIGQKGTPKMFVKDKMRKYSQDLYKTSMFRENMVVCCGASGHKFLFSNEKKCVPHSVDQVVLSPKSIENFVPEDSIKVNFCELNLLFAVGMEDVLTRYVFGRKKTTEFGYLVKKHVVQKGDTVIDATCGNGYDTLVMVNMLADELARVNDALQNTSSLLEELLNPNEVPFPHSSIYYFNYKGDTVIDATCGNGYDTLVMVNMLADELARVNDALQNTSSLLEELLNPNEVWKVQNIGSL</sequence>
<organism evidence="1 2">
    <name type="scientific">Quercus suber</name>
    <name type="common">Cork oak</name>
    <dbReference type="NCBI Taxonomy" id="58331"/>
    <lineage>
        <taxon>Eukaryota</taxon>
        <taxon>Viridiplantae</taxon>
        <taxon>Streptophyta</taxon>
        <taxon>Embryophyta</taxon>
        <taxon>Tracheophyta</taxon>
        <taxon>Spermatophyta</taxon>
        <taxon>Magnoliopsida</taxon>
        <taxon>eudicotyledons</taxon>
        <taxon>Gunneridae</taxon>
        <taxon>Pentapetalae</taxon>
        <taxon>rosids</taxon>
        <taxon>fabids</taxon>
        <taxon>Fagales</taxon>
        <taxon>Fagaceae</taxon>
        <taxon>Quercus</taxon>
    </lineage>
</organism>
<dbReference type="Gene3D" id="3.40.50.150">
    <property type="entry name" value="Vaccinia Virus protein VP39"/>
    <property type="match status" value="3"/>
</dbReference>
<keyword evidence="2" id="KW-1185">Reference proteome</keyword>
<dbReference type="GO" id="GO:0020037">
    <property type="term" value="F:heme binding"/>
    <property type="evidence" value="ECO:0007669"/>
    <property type="project" value="InterPro"/>
</dbReference>
<dbReference type="PANTHER" id="PTHR35276">
    <property type="entry name" value="S-ADENOSYL-L-METHIONINE-DEPENDENT METHYLTRANSFERASES SUPERFAMILY PROTEIN"/>
    <property type="match status" value="1"/>
</dbReference>
<protein>
    <submittedName>
        <fullName evidence="1">Beta-amyrin 28-monooxygenase</fullName>
    </submittedName>
</protein>
<dbReference type="Proteomes" id="UP000237347">
    <property type="component" value="Unassembled WGS sequence"/>
</dbReference>
<gene>
    <name evidence="1" type="ORF">CFP56_029689</name>
</gene>
<dbReference type="InterPro" id="IPR010719">
    <property type="entry name" value="MnmM_MeTrfase"/>
</dbReference>
<proteinExistence type="predicted"/>
<dbReference type="InterPro" id="IPR036396">
    <property type="entry name" value="Cyt_P450_sf"/>
</dbReference>
<dbReference type="Pfam" id="PF06962">
    <property type="entry name" value="rRNA_methylase"/>
    <property type="match status" value="1"/>
</dbReference>
<dbReference type="PANTHER" id="PTHR35276:SF1">
    <property type="entry name" value="TRNA (MNM(5)S(2)U34)-METHYLTRANSFERASE, CHLOROPLASTIC"/>
    <property type="match status" value="1"/>
</dbReference>
<dbReference type="InterPro" id="IPR029063">
    <property type="entry name" value="SAM-dependent_MTases_sf"/>
</dbReference>
<dbReference type="GO" id="GO:0004497">
    <property type="term" value="F:monooxygenase activity"/>
    <property type="evidence" value="ECO:0007669"/>
    <property type="project" value="InterPro"/>
</dbReference>
<comment type="caution">
    <text evidence="1">The sequence shown here is derived from an EMBL/GenBank/DDBJ whole genome shotgun (WGS) entry which is preliminary data.</text>
</comment>
<dbReference type="SUPFAM" id="SSF53335">
    <property type="entry name" value="S-adenosyl-L-methionine-dependent methyltransferases"/>
    <property type="match status" value="1"/>
</dbReference>
<dbReference type="EMBL" id="PKMF04000490">
    <property type="protein sequence ID" value="KAK7829023.1"/>
    <property type="molecule type" value="Genomic_DNA"/>
</dbReference>
<name>A0AAW0JPJ7_QUESU</name>
<dbReference type="AlphaFoldDB" id="A0AAW0JPJ7"/>
<evidence type="ECO:0000313" key="2">
    <source>
        <dbReference type="Proteomes" id="UP000237347"/>
    </source>
</evidence>
<dbReference type="Gene3D" id="1.10.630.10">
    <property type="entry name" value="Cytochrome P450"/>
    <property type="match status" value="1"/>
</dbReference>
<dbReference type="GO" id="GO:0016705">
    <property type="term" value="F:oxidoreductase activity, acting on paired donors, with incorporation or reduction of molecular oxygen"/>
    <property type="evidence" value="ECO:0007669"/>
    <property type="project" value="InterPro"/>
</dbReference>
<dbReference type="SUPFAM" id="SSF48264">
    <property type="entry name" value="Cytochrome P450"/>
    <property type="match status" value="1"/>
</dbReference>
<dbReference type="GO" id="GO:0005506">
    <property type="term" value="F:iron ion binding"/>
    <property type="evidence" value="ECO:0007669"/>
    <property type="project" value="InterPro"/>
</dbReference>
<evidence type="ECO:0000313" key="1">
    <source>
        <dbReference type="EMBL" id="KAK7829023.1"/>
    </source>
</evidence>
<reference evidence="1 2" key="1">
    <citation type="journal article" date="2018" name="Sci. Data">
        <title>The draft genome sequence of cork oak.</title>
        <authorList>
            <person name="Ramos A.M."/>
            <person name="Usie A."/>
            <person name="Barbosa P."/>
            <person name="Barros P.M."/>
            <person name="Capote T."/>
            <person name="Chaves I."/>
            <person name="Simoes F."/>
            <person name="Abreu I."/>
            <person name="Carrasquinho I."/>
            <person name="Faro C."/>
            <person name="Guimaraes J.B."/>
            <person name="Mendonca D."/>
            <person name="Nobrega F."/>
            <person name="Rodrigues L."/>
            <person name="Saibo N.J.M."/>
            <person name="Varela M.C."/>
            <person name="Egas C."/>
            <person name="Matos J."/>
            <person name="Miguel C.M."/>
            <person name="Oliveira M.M."/>
            <person name="Ricardo C.P."/>
            <person name="Goncalves S."/>
        </authorList>
    </citation>
    <scope>NUCLEOTIDE SEQUENCE [LARGE SCALE GENOMIC DNA]</scope>
    <source>
        <strain evidence="2">cv. HL8</strain>
    </source>
</reference>
<accession>A0AAW0JPJ7</accession>